<reference evidence="2 3" key="1">
    <citation type="submission" date="2019-01" db="EMBL/GenBank/DDBJ databases">
        <title>Bacillus sp. M5HDSG1-1, whole genome shotgun sequence.</title>
        <authorList>
            <person name="Tuo L."/>
        </authorList>
    </citation>
    <scope>NUCLEOTIDE SEQUENCE [LARGE SCALE GENOMIC DNA]</scope>
    <source>
        <strain evidence="2 3">M5HDSG1-1</strain>
    </source>
</reference>
<dbReference type="RefSeq" id="WP_127738756.1">
    <property type="nucleotide sequence ID" value="NZ_RZTZ01000004.1"/>
</dbReference>
<dbReference type="EMBL" id="RZTZ01000004">
    <property type="protein sequence ID" value="RVT62804.1"/>
    <property type="molecule type" value="Genomic_DNA"/>
</dbReference>
<keyword evidence="2" id="KW-0808">Transferase</keyword>
<dbReference type="GO" id="GO:0016747">
    <property type="term" value="F:acyltransferase activity, transferring groups other than amino-acyl groups"/>
    <property type="evidence" value="ECO:0007669"/>
    <property type="project" value="InterPro"/>
</dbReference>
<protein>
    <submittedName>
        <fullName evidence="2">GNAT family N-acetyltransferase</fullName>
    </submittedName>
</protein>
<dbReference type="AlphaFoldDB" id="A0A3S2UWR7"/>
<name>A0A3S2UWR7_9BACI</name>
<accession>A0A3S2UWR7</accession>
<dbReference type="CDD" id="cd04301">
    <property type="entry name" value="NAT_SF"/>
    <property type="match status" value="1"/>
</dbReference>
<comment type="caution">
    <text evidence="2">The sequence shown here is derived from an EMBL/GenBank/DDBJ whole genome shotgun (WGS) entry which is preliminary data.</text>
</comment>
<dbReference type="InterPro" id="IPR000182">
    <property type="entry name" value="GNAT_dom"/>
</dbReference>
<evidence type="ECO:0000259" key="1">
    <source>
        <dbReference type="PROSITE" id="PS51186"/>
    </source>
</evidence>
<keyword evidence="3" id="KW-1185">Reference proteome</keyword>
<proteinExistence type="predicted"/>
<dbReference type="Gene3D" id="3.40.630.30">
    <property type="match status" value="1"/>
</dbReference>
<organism evidence="2 3">
    <name type="scientific">Niallia taxi</name>
    <dbReference type="NCBI Taxonomy" id="2499688"/>
    <lineage>
        <taxon>Bacteria</taxon>
        <taxon>Bacillati</taxon>
        <taxon>Bacillota</taxon>
        <taxon>Bacilli</taxon>
        <taxon>Bacillales</taxon>
        <taxon>Bacillaceae</taxon>
        <taxon>Niallia</taxon>
    </lineage>
</organism>
<evidence type="ECO:0000313" key="2">
    <source>
        <dbReference type="EMBL" id="RVT62804.1"/>
    </source>
</evidence>
<dbReference type="SUPFAM" id="SSF55729">
    <property type="entry name" value="Acyl-CoA N-acyltransferases (Nat)"/>
    <property type="match status" value="1"/>
</dbReference>
<dbReference type="Proteomes" id="UP000288024">
    <property type="component" value="Unassembled WGS sequence"/>
</dbReference>
<feature type="domain" description="N-acetyltransferase" evidence="1">
    <location>
        <begin position="1"/>
        <end position="109"/>
    </location>
</feature>
<dbReference type="InterPro" id="IPR016181">
    <property type="entry name" value="Acyl_CoA_acyltransferase"/>
</dbReference>
<gene>
    <name evidence="2" type="ORF">EM808_13780</name>
</gene>
<dbReference type="Pfam" id="PF00583">
    <property type="entry name" value="Acetyltransf_1"/>
    <property type="match status" value="1"/>
</dbReference>
<sequence>MKIMTCNERAIDFEDVIKLYKNSGLLEENVFQDKEDKLNKVLTVGAWQDESLIGLARGVSDGNFRAYIEDMVIDSLYFKEGVGIKLVSKLLKELSCNDFIIQRRFFTFL</sequence>
<dbReference type="PROSITE" id="PS51186">
    <property type="entry name" value="GNAT"/>
    <property type="match status" value="1"/>
</dbReference>
<evidence type="ECO:0000313" key="3">
    <source>
        <dbReference type="Proteomes" id="UP000288024"/>
    </source>
</evidence>